<dbReference type="Proteomes" id="UP000198785">
    <property type="component" value="Unassembled WGS sequence"/>
</dbReference>
<organism evidence="1 2">
    <name type="scientific">Sphingobacterium wenxiniae</name>
    <dbReference type="NCBI Taxonomy" id="683125"/>
    <lineage>
        <taxon>Bacteria</taxon>
        <taxon>Pseudomonadati</taxon>
        <taxon>Bacteroidota</taxon>
        <taxon>Sphingobacteriia</taxon>
        <taxon>Sphingobacteriales</taxon>
        <taxon>Sphingobacteriaceae</taxon>
        <taxon>Sphingobacterium</taxon>
    </lineage>
</organism>
<gene>
    <name evidence="1" type="ORF">SAMN05660206_106140</name>
</gene>
<evidence type="ECO:0000313" key="2">
    <source>
        <dbReference type="Proteomes" id="UP000198785"/>
    </source>
</evidence>
<evidence type="ECO:0000313" key="1">
    <source>
        <dbReference type="EMBL" id="SFS88372.1"/>
    </source>
</evidence>
<accession>A0A1I6TGM2</accession>
<dbReference type="EMBL" id="FOZZ01000006">
    <property type="protein sequence ID" value="SFS88372.1"/>
    <property type="molecule type" value="Genomic_DNA"/>
</dbReference>
<dbReference type="RefSeq" id="WP_093365631.1">
    <property type="nucleotide sequence ID" value="NZ_FOZZ01000006.1"/>
</dbReference>
<dbReference type="OrthoDB" id="6346224at2"/>
<reference evidence="1 2" key="1">
    <citation type="submission" date="2016-10" db="EMBL/GenBank/DDBJ databases">
        <authorList>
            <person name="de Groot N.N."/>
        </authorList>
    </citation>
    <scope>NUCLEOTIDE SEQUENCE [LARGE SCALE GENOMIC DNA]</scope>
    <source>
        <strain evidence="1 2">DSM 22789</strain>
    </source>
</reference>
<dbReference type="Pfam" id="PF14281">
    <property type="entry name" value="PDDEXK_4"/>
    <property type="match status" value="1"/>
</dbReference>
<protein>
    <submittedName>
        <fullName evidence="1">PD-(D/E)XK nuclease superfamily protein</fullName>
    </submittedName>
</protein>
<dbReference type="AlphaFoldDB" id="A0A1I6TGM2"/>
<keyword evidence="2" id="KW-1185">Reference proteome</keyword>
<name>A0A1I6TGM2_9SPHI</name>
<dbReference type="InterPro" id="IPR029470">
    <property type="entry name" value="PDDEXK_4"/>
</dbReference>
<sequence>MNFEEQVHQLAEEHQLFNYNRFNIFNVMFKPHDEKYLHSRFIAFLLDPNGSHRQGTLFLELFLQVMDIANFSLDGVSVNPNERERGEIYNIDILIKNASNQAIIVENKFFAKDQTRPEENDPYLKYQLSRYYHSLVIKPKDYIKYDVVKIIYLTIDGKKPEDLGDFPIEVKALISKKDHLSDIAKWLDLCLQELNEDSNLRRSIQQYKQARYEFLNDVQLALNLKKISGREENLDDAFLFWNNKSVAESQELKLIREQFIHIKWHTVHEFYTKLTNRIHEEFKVEVTEVDKEKITAVTHFNSKTPTLLTFKLQDVLYYVCNDKNGFSIGRHVDNKTEADFQILFDKNYAFFDFSRHEVFQLMNTNESEKLAREIINALTNFINK</sequence>
<dbReference type="STRING" id="683125.SAMN05660206_106140"/>
<proteinExistence type="predicted"/>